<gene>
    <name evidence="3" type="ORF">SAMN05421875_12063</name>
</gene>
<reference evidence="4" key="1">
    <citation type="submission" date="2016-10" db="EMBL/GenBank/DDBJ databases">
        <authorList>
            <person name="Varghese N."/>
            <person name="Submissions S."/>
        </authorList>
    </citation>
    <scope>NUCLEOTIDE SEQUENCE [LARGE SCALE GENOMIC DNA]</scope>
    <source>
        <strain evidence="4">DSM 25157</strain>
    </source>
</reference>
<dbReference type="Gene3D" id="3.40.190.150">
    <property type="entry name" value="Bordetella uptake gene, domain 1"/>
    <property type="match status" value="1"/>
</dbReference>
<evidence type="ECO:0000256" key="2">
    <source>
        <dbReference type="SAM" id="SignalP"/>
    </source>
</evidence>
<proteinExistence type="inferred from homology"/>
<dbReference type="Proteomes" id="UP000199002">
    <property type="component" value="Unassembled WGS sequence"/>
</dbReference>
<protein>
    <submittedName>
        <fullName evidence="3">Tripartite-type tricarboxylate transporter, receptor component TctC</fullName>
    </submittedName>
</protein>
<dbReference type="EMBL" id="FNQJ01000020">
    <property type="protein sequence ID" value="SEA63154.1"/>
    <property type="molecule type" value="Genomic_DNA"/>
</dbReference>
<sequence length="330" mass="34171">MQRRHFIATGMGTALSTSLATFPLASWAQDAWPAKPIKLVVPFPPGGPTDIMGRTAAKVMGDKLGQQLVVENKAGAGGNIGTDAVAKAAGDGYTIGLSAISSLAIAPTLYPKLSFSVEKDLAPVSLVGFTPCAIVAHPSAPFDDLKGLIAYAKANPGKLSYGTSGIGTSTHLAAELLQSATGIALTHIPYKGTSQIAQDLLAGTIPLSFESSLTTTLPNVKSGKLKVIAVTSAQRSRALPNVPTVAEQGVAGFDVVTWFGLIAPASTPRDIVNKLADAWKTGAATAPALTAFENIGADIKVNTPQQFAEFIRAENTRWGSLIQKLGIKLD</sequence>
<dbReference type="PANTHER" id="PTHR42928">
    <property type="entry name" value="TRICARBOXYLATE-BINDING PROTEIN"/>
    <property type="match status" value="1"/>
</dbReference>
<dbReference type="GeneID" id="34231886"/>
<evidence type="ECO:0000313" key="3">
    <source>
        <dbReference type="EMBL" id="SEA63154.1"/>
    </source>
</evidence>
<dbReference type="Gene3D" id="3.40.190.10">
    <property type="entry name" value="Periplasmic binding protein-like II"/>
    <property type="match status" value="1"/>
</dbReference>
<feature type="chain" id="PRO_5011696742" evidence="2">
    <location>
        <begin position="29"/>
        <end position="330"/>
    </location>
</feature>
<dbReference type="InterPro" id="IPR042100">
    <property type="entry name" value="Bug_dom1"/>
</dbReference>
<accession>A0A1H4CS31</accession>
<evidence type="ECO:0000313" key="4">
    <source>
        <dbReference type="Proteomes" id="UP000199002"/>
    </source>
</evidence>
<name>A0A1H4CS31_9BURK</name>
<evidence type="ECO:0000256" key="1">
    <source>
        <dbReference type="ARBA" id="ARBA00006987"/>
    </source>
</evidence>
<dbReference type="PANTHER" id="PTHR42928:SF5">
    <property type="entry name" value="BLR1237 PROTEIN"/>
    <property type="match status" value="1"/>
</dbReference>
<dbReference type="Pfam" id="PF03401">
    <property type="entry name" value="TctC"/>
    <property type="match status" value="1"/>
</dbReference>
<keyword evidence="4" id="KW-1185">Reference proteome</keyword>
<dbReference type="RefSeq" id="WP_092699320.1">
    <property type="nucleotide sequence ID" value="NZ_FNQJ01000020.1"/>
</dbReference>
<organism evidence="3 4">
    <name type="scientific">Acidovorax soli</name>
    <dbReference type="NCBI Taxonomy" id="592050"/>
    <lineage>
        <taxon>Bacteria</taxon>
        <taxon>Pseudomonadati</taxon>
        <taxon>Pseudomonadota</taxon>
        <taxon>Betaproteobacteria</taxon>
        <taxon>Burkholderiales</taxon>
        <taxon>Comamonadaceae</taxon>
        <taxon>Acidovorax</taxon>
    </lineage>
</organism>
<comment type="similarity">
    <text evidence="1">Belongs to the UPF0065 (bug) family.</text>
</comment>
<dbReference type="SUPFAM" id="SSF53850">
    <property type="entry name" value="Periplasmic binding protein-like II"/>
    <property type="match status" value="1"/>
</dbReference>
<dbReference type="InterPro" id="IPR005064">
    <property type="entry name" value="BUG"/>
</dbReference>
<keyword evidence="2" id="KW-0732">Signal</keyword>
<feature type="signal peptide" evidence="2">
    <location>
        <begin position="1"/>
        <end position="28"/>
    </location>
</feature>
<dbReference type="STRING" id="592050.SAMN05421875_12063"/>
<dbReference type="AlphaFoldDB" id="A0A1H4CS31"/>
<keyword evidence="3" id="KW-0675">Receptor</keyword>
<dbReference type="CDD" id="cd13578">
    <property type="entry name" value="PBP2_Bug27"/>
    <property type="match status" value="1"/>
</dbReference>
<dbReference type="PIRSF" id="PIRSF017082">
    <property type="entry name" value="YflP"/>
    <property type="match status" value="1"/>
</dbReference>